<gene>
    <name evidence="2" type="ORF">CYCCA115_LOCUS6614</name>
</gene>
<dbReference type="Pfam" id="PF20710">
    <property type="entry name" value="DUF6824"/>
    <property type="match status" value="1"/>
</dbReference>
<name>A0AAD2CMB9_9STRA</name>
<dbReference type="EMBL" id="CAKOGP040000802">
    <property type="protein sequence ID" value="CAJ1939496.1"/>
    <property type="molecule type" value="Genomic_DNA"/>
</dbReference>
<keyword evidence="3" id="KW-1185">Reference proteome</keyword>
<protein>
    <recommendedName>
        <fullName evidence="1">DUF6824 domain-containing protein</fullName>
    </recommendedName>
</protein>
<organism evidence="2 3">
    <name type="scientific">Cylindrotheca closterium</name>
    <dbReference type="NCBI Taxonomy" id="2856"/>
    <lineage>
        <taxon>Eukaryota</taxon>
        <taxon>Sar</taxon>
        <taxon>Stramenopiles</taxon>
        <taxon>Ochrophyta</taxon>
        <taxon>Bacillariophyta</taxon>
        <taxon>Bacillariophyceae</taxon>
        <taxon>Bacillariophycidae</taxon>
        <taxon>Bacillariales</taxon>
        <taxon>Bacillariaceae</taxon>
        <taxon>Cylindrotheca</taxon>
    </lineage>
</organism>
<evidence type="ECO:0000259" key="1">
    <source>
        <dbReference type="Pfam" id="PF20710"/>
    </source>
</evidence>
<feature type="domain" description="DUF6824" evidence="1">
    <location>
        <begin position="331"/>
        <end position="411"/>
    </location>
</feature>
<dbReference type="AlphaFoldDB" id="A0AAD2CMB9"/>
<dbReference type="InterPro" id="IPR036865">
    <property type="entry name" value="CRAL-TRIO_dom_sf"/>
</dbReference>
<reference evidence="2" key="1">
    <citation type="submission" date="2023-08" db="EMBL/GenBank/DDBJ databases">
        <authorList>
            <person name="Audoor S."/>
            <person name="Bilcke G."/>
        </authorList>
    </citation>
    <scope>NUCLEOTIDE SEQUENCE</scope>
</reference>
<dbReference type="Proteomes" id="UP001295423">
    <property type="component" value="Unassembled WGS sequence"/>
</dbReference>
<proteinExistence type="predicted"/>
<sequence>MGRFFQGEVPKEAAINPDVVDSIIAAELSKLSVEDREKAYLDIHGVSQPKDESPDLIQSSLMEMETAMKELANREAYDLAKSMDPHYVMNDEFRLKFLRADLFNAKKAAIRLCRHFQLKMDLFGADKLALDITQDDLGKEEMDVLYSGYGRILPQHDQTGRLVNVLIANPDHPTEAILRRAFYTATTVQSEDSEAQRRGTVTIAYYLGHGPTSGFNSDISWKMPKMNEGLPMRVVAIHMCYDTGAWTPVHSVVKLAFNTFAKVRIRMHYGSHKECLASLQRHGIKPSIIPISDNGKPADLDSFQQSLRRQRKRERVNKPKRLKIFVPSEYDVLLGRGTPIQNFIGNKRLRSLVLDFQKQYEKAPKGIKIAIAQEIVHLVYQASGMFLKRDGETWITANNYTAKDKVSALFRTNRLQQK</sequence>
<accession>A0AAD2CMB9</accession>
<comment type="caution">
    <text evidence="2">The sequence shown here is derived from an EMBL/GenBank/DDBJ whole genome shotgun (WGS) entry which is preliminary data.</text>
</comment>
<dbReference type="Gene3D" id="3.40.525.10">
    <property type="entry name" value="CRAL-TRIO lipid binding domain"/>
    <property type="match status" value="1"/>
</dbReference>
<dbReference type="InterPro" id="IPR049227">
    <property type="entry name" value="DUF6824"/>
</dbReference>
<evidence type="ECO:0000313" key="3">
    <source>
        <dbReference type="Proteomes" id="UP001295423"/>
    </source>
</evidence>
<evidence type="ECO:0000313" key="2">
    <source>
        <dbReference type="EMBL" id="CAJ1939496.1"/>
    </source>
</evidence>